<dbReference type="AlphaFoldDB" id="A0A1M7YXE0"/>
<reference evidence="7" key="1">
    <citation type="submission" date="2016-12" db="EMBL/GenBank/DDBJ databases">
        <authorList>
            <person name="Rodrigo-Torres L."/>
            <person name="Arahal R.D."/>
            <person name="Lucena T."/>
        </authorList>
    </citation>
    <scope>NUCLEOTIDE SEQUENCE [LARGE SCALE GENOMIC DNA]</scope>
</reference>
<dbReference type="EMBL" id="FRFG01000037">
    <property type="protein sequence ID" value="SHO57340.1"/>
    <property type="molecule type" value="Genomic_DNA"/>
</dbReference>
<dbReference type="GO" id="GO:0043565">
    <property type="term" value="F:sequence-specific DNA binding"/>
    <property type="evidence" value="ECO:0007669"/>
    <property type="project" value="TreeGrafter"/>
</dbReference>
<accession>A0A1M7YXE0</accession>
<dbReference type="Pfam" id="PF03466">
    <property type="entry name" value="LysR_substrate"/>
    <property type="match status" value="1"/>
</dbReference>
<dbReference type="InterPro" id="IPR036390">
    <property type="entry name" value="WH_DNA-bd_sf"/>
</dbReference>
<keyword evidence="3" id="KW-0238">DNA-binding</keyword>
<proteinExistence type="inferred from homology"/>
<dbReference type="GO" id="GO:0003700">
    <property type="term" value="F:DNA-binding transcription factor activity"/>
    <property type="evidence" value="ECO:0007669"/>
    <property type="project" value="InterPro"/>
</dbReference>
<protein>
    <submittedName>
        <fullName evidence="6">HTH-type transcriptional regulator DmlR</fullName>
    </submittedName>
</protein>
<dbReference type="GO" id="GO:0006351">
    <property type="term" value="P:DNA-templated transcription"/>
    <property type="evidence" value="ECO:0007669"/>
    <property type="project" value="TreeGrafter"/>
</dbReference>
<gene>
    <name evidence="6" type="primary">dmlR_9</name>
    <name evidence="6" type="ORF">VQ7734_03109</name>
</gene>
<name>A0A1M7YXE0_9VIBR</name>
<evidence type="ECO:0000313" key="7">
    <source>
        <dbReference type="Proteomes" id="UP000184600"/>
    </source>
</evidence>
<dbReference type="Proteomes" id="UP000184600">
    <property type="component" value="Unassembled WGS sequence"/>
</dbReference>
<dbReference type="InterPro" id="IPR005119">
    <property type="entry name" value="LysR_subst-bd"/>
</dbReference>
<keyword evidence="7" id="KW-1185">Reference proteome</keyword>
<dbReference type="InterPro" id="IPR000847">
    <property type="entry name" value="LysR_HTH_N"/>
</dbReference>
<dbReference type="InterPro" id="IPR036388">
    <property type="entry name" value="WH-like_DNA-bd_sf"/>
</dbReference>
<evidence type="ECO:0000256" key="3">
    <source>
        <dbReference type="ARBA" id="ARBA00023125"/>
    </source>
</evidence>
<evidence type="ECO:0000259" key="5">
    <source>
        <dbReference type="PROSITE" id="PS50931"/>
    </source>
</evidence>
<dbReference type="Pfam" id="PF00126">
    <property type="entry name" value="HTH_1"/>
    <property type="match status" value="1"/>
</dbReference>
<dbReference type="OrthoDB" id="9786526at2"/>
<organism evidence="6 7">
    <name type="scientific">Vibrio quintilis</name>
    <dbReference type="NCBI Taxonomy" id="1117707"/>
    <lineage>
        <taxon>Bacteria</taxon>
        <taxon>Pseudomonadati</taxon>
        <taxon>Pseudomonadota</taxon>
        <taxon>Gammaproteobacteria</taxon>
        <taxon>Vibrionales</taxon>
        <taxon>Vibrionaceae</taxon>
        <taxon>Vibrio</taxon>
    </lineage>
</organism>
<evidence type="ECO:0000256" key="2">
    <source>
        <dbReference type="ARBA" id="ARBA00023015"/>
    </source>
</evidence>
<dbReference type="STRING" id="1117707.VQ7734_03109"/>
<sequence>MLENLKRIAIFNKVVECGSFTRAGLELGMAKSKVSEQVTALESHLKVRLLNRSTRRISLTTEGTTFYESSHGLMNLAEDAVSSLAPMVNEISGLIRISTSVDVGMYLLIPQLKRFNQQYPNVIFDVQLEDDLKDPIKHNLDLVIRIGELKSSSLVGRVLAPFKMGIYASKTYLENHDQIKTLDDLKHHDWITVTRMNLPNNMVSLIEQSGFSRCVRVKPRHQTNSPMAAMSMIRQNMGIGPVANFLVKQTDDNSLVQLFPQFSHQGPSMNILYPSRKNIPPRTHLLIQFLIQEMNSFPE</sequence>
<dbReference type="RefSeq" id="WP_073584163.1">
    <property type="nucleotide sequence ID" value="NZ_AP024898.1"/>
</dbReference>
<comment type="similarity">
    <text evidence="1">Belongs to the LysR transcriptional regulatory family.</text>
</comment>
<evidence type="ECO:0000256" key="1">
    <source>
        <dbReference type="ARBA" id="ARBA00009437"/>
    </source>
</evidence>
<keyword evidence="2" id="KW-0805">Transcription regulation</keyword>
<dbReference type="Gene3D" id="3.40.190.290">
    <property type="match status" value="1"/>
</dbReference>
<dbReference type="CDD" id="cd08422">
    <property type="entry name" value="PBP2_CrgA_like"/>
    <property type="match status" value="1"/>
</dbReference>
<evidence type="ECO:0000256" key="4">
    <source>
        <dbReference type="ARBA" id="ARBA00023163"/>
    </source>
</evidence>
<dbReference type="SUPFAM" id="SSF46785">
    <property type="entry name" value="Winged helix' DNA-binding domain"/>
    <property type="match status" value="1"/>
</dbReference>
<dbReference type="PANTHER" id="PTHR30537:SF81">
    <property type="entry name" value="TRANSCRIPTIONAL REGULATOR-RELATED"/>
    <property type="match status" value="1"/>
</dbReference>
<dbReference type="PANTHER" id="PTHR30537">
    <property type="entry name" value="HTH-TYPE TRANSCRIPTIONAL REGULATOR"/>
    <property type="match status" value="1"/>
</dbReference>
<evidence type="ECO:0000313" key="6">
    <source>
        <dbReference type="EMBL" id="SHO57340.1"/>
    </source>
</evidence>
<feature type="domain" description="HTH lysR-type" evidence="5">
    <location>
        <begin position="1"/>
        <end position="60"/>
    </location>
</feature>
<keyword evidence="4" id="KW-0804">Transcription</keyword>
<dbReference type="InterPro" id="IPR058163">
    <property type="entry name" value="LysR-type_TF_proteobact-type"/>
</dbReference>
<dbReference type="FunFam" id="1.10.10.10:FF:000001">
    <property type="entry name" value="LysR family transcriptional regulator"/>
    <property type="match status" value="1"/>
</dbReference>
<dbReference type="Gene3D" id="1.10.10.10">
    <property type="entry name" value="Winged helix-like DNA-binding domain superfamily/Winged helix DNA-binding domain"/>
    <property type="match status" value="1"/>
</dbReference>
<dbReference type="PROSITE" id="PS50931">
    <property type="entry name" value="HTH_LYSR"/>
    <property type="match status" value="1"/>
</dbReference>
<dbReference type="SUPFAM" id="SSF53850">
    <property type="entry name" value="Periplasmic binding protein-like II"/>
    <property type="match status" value="1"/>
</dbReference>